<dbReference type="PROSITE" id="PS51608">
    <property type="entry name" value="SAM_MT_UBIE"/>
    <property type="match status" value="1"/>
</dbReference>
<reference evidence="4" key="1">
    <citation type="submission" date="2020-05" db="EMBL/GenBank/DDBJ databases">
        <authorList>
            <person name="Chiriac C."/>
            <person name="Salcher M."/>
            <person name="Ghai R."/>
            <person name="Kavagutti S V."/>
        </authorList>
    </citation>
    <scope>NUCLEOTIDE SEQUENCE</scope>
</reference>
<keyword evidence="1" id="KW-0489">Methyltransferase</keyword>
<evidence type="ECO:0000256" key="2">
    <source>
        <dbReference type="ARBA" id="ARBA00022679"/>
    </source>
</evidence>
<dbReference type="AlphaFoldDB" id="A0A6J6CKD8"/>
<dbReference type="HAMAP" id="MF_01813">
    <property type="entry name" value="MenG_UbiE_methyltr"/>
    <property type="match status" value="1"/>
</dbReference>
<evidence type="ECO:0000313" key="4">
    <source>
        <dbReference type="EMBL" id="CAB4552000.1"/>
    </source>
</evidence>
<dbReference type="InterPro" id="IPR029063">
    <property type="entry name" value="SAM-dependent_MTases_sf"/>
</dbReference>
<dbReference type="PROSITE" id="PS01184">
    <property type="entry name" value="UBIE_2"/>
    <property type="match status" value="1"/>
</dbReference>
<dbReference type="GO" id="GO:0008168">
    <property type="term" value="F:methyltransferase activity"/>
    <property type="evidence" value="ECO:0007669"/>
    <property type="project" value="UniProtKB-KW"/>
</dbReference>
<dbReference type="NCBIfam" id="NF001244">
    <property type="entry name" value="PRK00216.1-5"/>
    <property type="match status" value="1"/>
</dbReference>
<organism evidence="4">
    <name type="scientific">freshwater metagenome</name>
    <dbReference type="NCBI Taxonomy" id="449393"/>
    <lineage>
        <taxon>unclassified sequences</taxon>
        <taxon>metagenomes</taxon>
        <taxon>ecological metagenomes</taxon>
    </lineage>
</organism>
<proteinExistence type="inferred from homology"/>
<dbReference type="EMBL" id="CAEZTB010000023">
    <property type="protein sequence ID" value="CAB4552000.1"/>
    <property type="molecule type" value="Genomic_DNA"/>
</dbReference>
<dbReference type="PANTHER" id="PTHR43591">
    <property type="entry name" value="METHYLTRANSFERASE"/>
    <property type="match status" value="1"/>
</dbReference>
<sequence>MFDGVAKNYDKANDLLSFGSARIWRKKVAKLVNSQPGQKILDLAAGTGSSSIVFLREGVKVVAADFSNGMLEEGRKRHPELEFVFADASALPFADQEFDTVTISFGIRNVEKIEVALAEMLRVLKPGGKLVVCEFSRIPNKFLHNLYRFYLRNILPTLSALVSKTPEAYSYLAESIDAWPSQQELVKIIETAGFESVSYLNQAFGIVAIHSGFKPKAV</sequence>
<dbReference type="SUPFAM" id="SSF53335">
    <property type="entry name" value="S-adenosyl-L-methionine-dependent methyltransferases"/>
    <property type="match status" value="1"/>
</dbReference>
<dbReference type="Gene3D" id="3.40.50.150">
    <property type="entry name" value="Vaccinia Virus protein VP39"/>
    <property type="match status" value="1"/>
</dbReference>
<keyword evidence="2" id="KW-0808">Transferase</keyword>
<name>A0A6J6CKD8_9ZZZZ</name>
<dbReference type="NCBIfam" id="TIGR01934">
    <property type="entry name" value="MenG_MenH_UbiE"/>
    <property type="match status" value="1"/>
</dbReference>
<dbReference type="GO" id="GO:0032259">
    <property type="term" value="P:methylation"/>
    <property type="evidence" value="ECO:0007669"/>
    <property type="project" value="UniProtKB-KW"/>
</dbReference>
<evidence type="ECO:0000256" key="3">
    <source>
        <dbReference type="ARBA" id="ARBA00022691"/>
    </source>
</evidence>
<dbReference type="InterPro" id="IPR004033">
    <property type="entry name" value="UbiE/COQ5_MeTrFase"/>
</dbReference>
<dbReference type="CDD" id="cd02440">
    <property type="entry name" value="AdoMet_MTases"/>
    <property type="match status" value="1"/>
</dbReference>
<protein>
    <submittedName>
        <fullName evidence="4">Unannotated protein</fullName>
    </submittedName>
</protein>
<keyword evidence="3" id="KW-0949">S-adenosyl-L-methionine</keyword>
<dbReference type="GO" id="GO:0042181">
    <property type="term" value="P:ketone biosynthetic process"/>
    <property type="evidence" value="ECO:0007669"/>
    <property type="project" value="UniProtKB-ARBA"/>
</dbReference>
<evidence type="ECO:0000256" key="1">
    <source>
        <dbReference type="ARBA" id="ARBA00022603"/>
    </source>
</evidence>
<dbReference type="PANTHER" id="PTHR43591:SF24">
    <property type="entry name" value="2-METHOXY-6-POLYPRENYL-1,4-BENZOQUINOL METHYLASE, MITOCHONDRIAL"/>
    <property type="match status" value="1"/>
</dbReference>
<accession>A0A6J6CKD8</accession>
<gene>
    <name evidence="4" type="ORF">UFOPK1581_00236</name>
</gene>
<dbReference type="InterPro" id="IPR023576">
    <property type="entry name" value="UbiE/COQ5_MeTrFase_CS"/>
</dbReference>
<dbReference type="Pfam" id="PF01209">
    <property type="entry name" value="Ubie_methyltran"/>
    <property type="match status" value="1"/>
</dbReference>